<dbReference type="Gene3D" id="3.20.20.80">
    <property type="entry name" value="Glycosidases"/>
    <property type="match status" value="1"/>
</dbReference>
<proteinExistence type="inferred from homology"/>
<dbReference type="SUPFAM" id="SSF51445">
    <property type="entry name" value="(Trans)glycosidases"/>
    <property type="match status" value="1"/>
</dbReference>
<dbReference type="NCBIfam" id="NF007154">
    <property type="entry name" value="PRK09589.1"/>
    <property type="match status" value="1"/>
</dbReference>
<dbReference type="EC" id="3.2.1.86" evidence="2"/>
<dbReference type="Proteomes" id="UP001597188">
    <property type="component" value="Unassembled WGS sequence"/>
</dbReference>
<dbReference type="PRINTS" id="PR00131">
    <property type="entry name" value="GLHYDRLASE1"/>
</dbReference>
<evidence type="ECO:0000313" key="2">
    <source>
        <dbReference type="EMBL" id="MFD1420221.1"/>
    </source>
</evidence>
<organism evidence="2 3">
    <name type="scientific">Lactiplantibacillus songbeiensis</name>
    <dbReference type="NCBI Taxonomy" id="2559920"/>
    <lineage>
        <taxon>Bacteria</taxon>
        <taxon>Bacillati</taxon>
        <taxon>Bacillota</taxon>
        <taxon>Bacilli</taxon>
        <taxon>Lactobacillales</taxon>
        <taxon>Lactobacillaceae</taxon>
        <taxon>Lactiplantibacillus</taxon>
    </lineage>
</organism>
<gene>
    <name evidence="2" type="ORF">ACFQ5L_04480</name>
</gene>
<name>A0ABW4BYB4_9LACO</name>
<keyword evidence="2" id="KW-0326">Glycosidase</keyword>
<dbReference type="InterPro" id="IPR001360">
    <property type="entry name" value="Glyco_hydro_1"/>
</dbReference>
<dbReference type="InterPro" id="IPR017853">
    <property type="entry name" value="GH"/>
</dbReference>
<accession>A0ABW4BYB4</accession>
<dbReference type="Pfam" id="PF00232">
    <property type="entry name" value="Glyco_hydro_1"/>
    <property type="match status" value="1"/>
</dbReference>
<reference evidence="3" key="1">
    <citation type="journal article" date="2019" name="Int. J. Syst. Evol. Microbiol.">
        <title>The Global Catalogue of Microorganisms (GCM) 10K type strain sequencing project: providing services to taxonomists for standard genome sequencing and annotation.</title>
        <authorList>
            <consortium name="The Broad Institute Genomics Platform"/>
            <consortium name="The Broad Institute Genome Sequencing Center for Infectious Disease"/>
            <person name="Wu L."/>
            <person name="Ma J."/>
        </authorList>
    </citation>
    <scope>NUCLEOTIDE SEQUENCE [LARGE SCALE GENOMIC DNA]</scope>
    <source>
        <strain evidence="3">CCM 8931</strain>
    </source>
</reference>
<sequence>MRKDFLWGGAVAAHQLEGAWNVDGKGVSIADVMTAAKHGVERQITAGVQPGAYYPNHQGIDFYHQYPTDIKLMAEMGFKTFRTSIAWSRIFPQGDEVEPNEAGLAFYDRLFATCLKYGIQPMITLSHFEMPYHLVEAYGGWRDRRLIDFFLHFAKTVFKRYQHQVKYWMTFNEINNQTDYTKAFFMATNSGLVLKPDDPQAEALMYQAAHYELVASAKAVQLGHQINSAFQIGNMINMTPIYPLTAKPADQLAAQKAMQTRYWYTDVQTLGTYPNYMEAYFKRQNYRPDITAADRAALQAGTVDYIGLSYYNSFTVKAQTNQPEYRFLGEQATVANPYVQASDWGWSVDPDGLRYGLNWLNDHYHKPLMIVENGLGAVDQVTADHQIHDDYRIAYLKAHIQAMKTAIEVDGVDVMGYTPWGCIDLISAGTGQMSKRYGMIYVDQDDHGHGSLRRLKKDSFYWYQHVIATNGQDL</sequence>
<dbReference type="PROSITE" id="PS00653">
    <property type="entry name" value="GLYCOSYL_HYDROL_F1_2"/>
    <property type="match status" value="1"/>
</dbReference>
<evidence type="ECO:0000256" key="1">
    <source>
        <dbReference type="RuleBase" id="RU003690"/>
    </source>
</evidence>
<dbReference type="RefSeq" id="WP_137634175.1">
    <property type="nucleotide sequence ID" value="NZ_BJDL01000007.1"/>
</dbReference>
<dbReference type="InterPro" id="IPR033132">
    <property type="entry name" value="GH_1_N_CS"/>
</dbReference>
<evidence type="ECO:0000313" key="3">
    <source>
        <dbReference type="Proteomes" id="UP001597188"/>
    </source>
</evidence>
<dbReference type="EMBL" id="JBHTOJ010000010">
    <property type="protein sequence ID" value="MFD1420221.1"/>
    <property type="molecule type" value="Genomic_DNA"/>
</dbReference>
<dbReference type="PANTHER" id="PTHR10353:SF85">
    <property type="entry name" value="ARYL-PHOSPHO-BETA-D-GLUCOSIDASE BGLA"/>
    <property type="match status" value="1"/>
</dbReference>
<comment type="similarity">
    <text evidence="1">Belongs to the glycosyl hydrolase 1 family.</text>
</comment>
<keyword evidence="2" id="KW-0378">Hydrolase</keyword>
<dbReference type="PANTHER" id="PTHR10353">
    <property type="entry name" value="GLYCOSYL HYDROLASE"/>
    <property type="match status" value="1"/>
</dbReference>
<keyword evidence="3" id="KW-1185">Reference proteome</keyword>
<comment type="caution">
    <text evidence="2">The sequence shown here is derived from an EMBL/GenBank/DDBJ whole genome shotgun (WGS) entry which is preliminary data.</text>
</comment>
<protein>
    <submittedName>
        <fullName evidence="2">6-phospho-beta-glucosidase</fullName>
        <ecNumber evidence="2">3.2.1.86</ecNumber>
    </submittedName>
</protein>
<dbReference type="GO" id="GO:0008706">
    <property type="term" value="F:6-phospho-beta-glucosidase activity"/>
    <property type="evidence" value="ECO:0007669"/>
    <property type="project" value="UniProtKB-EC"/>
</dbReference>